<dbReference type="SUPFAM" id="SSF53383">
    <property type="entry name" value="PLP-dependent transferases"/>
    <property type="match status" value="1"/>
</dbReference>
<comment type="similarity">
    <text evidence="2">Belongs to the class-I pyridoxal-phosphate-dependent aminotransferase family.</text>
</comment>
<accession>A0ABQ1IE39</accession>
<dbReference type="InterPro" id="IPR015424">
    <property type="entry name" value="PyrdxlP-dep_Trfase"/>
</dbReference>
<keyword evidence="4 9" id="KW-0032">Aminotransferase</keyword>
<comment type="cofactor">
    <cofactor evidence="1">
        <name>pyridoxal 5'-phosphate</name>
        <dbReference type="ChEBI" id="CHEBI:597326"/>
    </cofactor>
</comment>
<evidence type="ECO:0000313" key="10">
    <source>
        <dbReference type="Proteomes" id="UP000603352"/>
    </source>
</evidence>
<reference evidence="10" key="1">
    <citation type="journal article" date="2019" name="Int. J. Syst. Evol. Microbiol.">
        <title>The Global Catalogue of Microorganisms (GCM) 10K type strain sequencing project: providing services to taxonomists for standard genome sequencing and annotation.</title>
        <authorList>
            <consortium name="The Broad Institute Genomics Platform"/>
            <consortium name="The Broad Institute Genome Sequencing Center for Infectious Disease"/>
            <person name="Wu L."/>
            <person name="Ma J."/>
        </authorList>
    </citation>
    <scope>NUCLEOTIDE SEQUENCE [LARGE SCALE GENOMIC DNA]</scope>
    <source>
        <strain evidence="10">CGMCC 1.10188</strain>
    </source>
</reference>
<protein>
    <recommendedName>
        <fullName evidence="3">aspartate transaminase</fullName>
        <ecNumber evidence="3">2.6.1.1</ecNumber>
    </recommendedName>
</protein>
<dbReference type="InterPro" id="IPR004839">
    <property type="entry name" value="Aminotransferase_I/II_large"/>
</dbReference>
<dbReference type="PANTHER" id="PTHR46383">
    <property type="entry name" value="ASPARTATE AMINOTRANSFERASE"/>
    <property type="match status" value="1"/>
</dbReference>
<keyword evidence="6" id="KW-0663">Pyridoxal phosphate</keyword>
<comment type="catalytic activity">
    <reaction evidence="7">
        <text>L-aspartate + 2-oxoglutarate = oxaloacetate + L-glutamate</text>
        <dbReference type="Rhea" id="RHEA:21824"/>
        <dbReference type="ChEBI" id="CHEBI:16452"/>
        <dbReference type="ChEBI" id="CHEBI:16810"/>
        <dbReference type="ChEBI" id="CHEBI:29985"/>
        <dbReference type="ChEBI" id="CHEBI:29991"/>
        <dbReference type="EC" id="2.6.1.1"/>
    </reaction>
</comment>
<dbReference type="CDD" id="cd00609">
    <property type="entry name" value="AAT_like"/>
    <property type="match status" value="1"/>
</dbReference>
<dbReference type="NCBIfam" id="NF004770">
    <property type="entry name" value="PRK06108.1"/>
    <property type="match status" value="1"/>
</dbReference>
<evidence type="ECO:0000256" key="2">
    <source>
        <dbReference type="ARBA" id="ARBA00007441"/>
    </source>
</evidence>
<dbReference type="Gene3D" id="3.40.640.10">
    <property type="entry name" value="Type I PLP-dependent aspartate aminotransferase-like (Major domain)"/>
    <property type="match status" value="1"/>
</dbReference>
<evidence type="ECO:0000313" key="9">
    <source>
        <dbReference type="EMBL" id="GGB34819.1"/>
    </source>
</evidence>
<gene>
    <name evidence="9" type="primary">aspB</name>
    <name evidence="9" type="ORF">GCM10011505_15330</name>
</gene>
<evidence type="ECO:0000259" key="8">
    <source>
        <dbReference type="Pfam" id="PF00155"/>
    </source>
</evidence>
<dbReference type="GO" id="GO:0008483">
    <property type="term" value="F:transaminase activity"/>
    <property type="evidence" value="ECO:0007669"/>
    <property type="project" value="UniProtKB-KW"/>
</dbReference>
<dbReference type="EMBL" id="BMDZ01000012">
    <property type="protein sequence ID" value="GGB34819.1"/>
    <property type="molecule type" value="Genomic_DNA"/>
</dbReference>
<proteinExistence type="inferred from homology"/>
<organism evidence="9 10">
    <name type="scientific">Tistrella bauzanensis</name>
    <dbReference type="NCBI Taxonomy" id="657419"/>
    <lineage>
        <taxon>Bacteria</taxon>
        <taxon>Pseudomonadati</taxon>
        <taxon>Pseudomonadota</taxon>
        <taxon>Alphaproteobacteria</taxon>
        <taxon>Geminicoccales</taxon>
        <taxon>Geminicoccaceae</taxon>
        <taxon>Tistrella</taxon>
    </lineage>
</organism>
<name>A0ABQ1IE39_9PROT</name>
<feature type="domain" description="Aminotransferase class I/classII large" evidence="8">
    <location>
        <begin position="33"/>
        <end position="395"/>
    </location>
</feature>
<evidence type="ECO:0000256" key="5">
    <source>
        <dbReference type="ARBA" id="ARBA00022679"/>
    </source>
</evidence>
<dbReference type="InterPro" id="IPR050596">
    <property type="entry name" value="AspAT/PAT-like"/>
</dbReference>
<evidence type="ECO:0000256" key="7">
    <source>
        <dbReference type="ARBA" id="ARBA00049185"/>
    </source>
</evidence>
<evidence type="ECO:0000256" key="4">
    <source>
        <dbReference type="ARBA" id="ARBA00022576"/>
    </source>
</evidence>
<dbReference type="Proteomes" id="UP000603352">
    <property type="component" value="Unassembled WGS sequence"/>
</dbReference>
<dbReference type="EC" id="2.6.1.1" evidence="3"/>
<evidence type="ECO:0000256" key="3">
    <source>
        <dbReference type="ARBA" id="ARBA00012753"/>
    </source>
</evidence>
<dbReference type="Pfam" id="PF00155">
    <property type="entry name" value="Aminotran_1_2"/>
    <property type="match status" value="1"/>
</dbReference>
<sequence>MNGQGLGLSDRVAGMASNQIADIANLGRDDPAVIKLWIGEGDLAAPDFIREAAEQALRDGHTRYTYSHGLPALRRALADYHARHWRDATGAPLSLSPDRFSVTAGGVQAMMQAFQSILEPGDEVIAPVPTWPNLAEIIRITGGRFVPVPFRVSAAGRFSLSLDDIVAAITPRTRAIAINSPSNPTGWLMPRAQMAALVDIARARGLWIMSDEVYGHFTDPDPETGLPRPAPSFLEVTTPTDRLLVTNTFSKNWCMTGWRAGWIIFPDGMGQVFENLSQYNTTGVATFIQHAAIAALNQGDDGIRALVRRTMVSRDVLLAALQAVPGLRIVRPQGGFYLFFGVHGMNDSFATAVRILREAGVGLAPGSAFGPGGGNFLRLCFAIDPALATEAARRLTAFFQAPAQT</sequence>
<dbReference type="InterPro" id="IPR015421">
    <property type="entry name" value="PyrdxlP-dep_Trfase_major"/>
</dbReference>
<keyword evidence="5" id="KW-0808">Transferase</keyword>
<evidence type="ECO:0000256" key="1">
    <source>
        <dbReference type="ARBA" id="ARBA00001933"/>
    </source>
</evidence>
<evidence type="ECO:0000256" key="6">
    <source>
        <dbReference type="ARBA" id="ARBA00022898"/>
    </source>
</evidence>
<keyword evidence="10" id="KW-1185">Reference proteome</keyword>
<dbReference type="RefSeq" id="WP_188576395.1">
    <property type="nucleotide sequence ID" value="NZ_BMDZ01000012.1"/>
</dbReference>
<comment type="caution">
    <text evidence="9">The sequence shown here is derived from an EMBL/GenBank/DDBJ whole genome shotgun (WGS) entry which is preliminary data.</text>
</comment>